<evidence type="ECO:0000256" key="1">
    <source>
        <dbReference type="ARBA" id="ARBA00010322"/>
    </source>
</evidence>
<organism evidence="7 8">
    <name type="scientific">Oryza rufipogon</name>
    <name type="common">Brownbeard rice</name>
    <name type="synonym">Asian wild rice</name>
    <dbReference type="NCBI Taxonomy" id="4529"/>
    <lineage>
        <taxon>Eukaryota</taxon>
        <taxon>Viridiplantae</taxon>
        <taxon>Streptophyta</taxon>
        <taxon>Embryophyta</taxon>
        <taxon>Tracheophyta</taxon>
        <taxon>Spermatophyta</taxon>
        <taxon>Magnoliopsida</taxon>
        <taxon>Liliopsida</taxon>
        <taxon>Poales</taxon>
        <taxon>Poaceae</taxon>
        <taxon>BOP clade</taxon>
        <taxon>Oryzoideae</taxon>
        <taxon>Oryzeae</taxon>
        <taxon>Oryzinae</taxon>
        <taxon>Oryza</taxon>
    </lineage>
</organism>
<dbReference type="AlphaFoldDB" id="A0A0E0P404"/>
<evidence type="ECO:0000313" key="8">
    <source>
        <dbReference type="Proteomes" id="UP000008022"/>
    </source>
</evidence>
<feature type="coiled-coil region" evidence="4">
    <location>
        <begin position="224"/>
        <end position="265"/>
    </location>
</feature>
<accession>A0A0E0P404</accession>
<evidence type="ECO:0000256" key="2">
    <source>
        <dbReference type="ARBA" id="ARBA00022741"/>
    </source>
</evidence>
<keyword evidence="2" id="KW-0547">Nucleotide-binding</keyword>
<dbReference type="HOGENOM" id="CLU_008681_2_0_1"/>
<feature type="transmembrane region" description="Helical" evidence="6">
    <location>
        <begin position="33"/>
        <end position="53"/>
    </location>
</feature>
<dbReference type="GO" id="GO:0016887">
    <property type="term" value="F:ATP hydrolysis activity"/>
    <property type="evidence" value="ECO:0007669"/>
    <property type="project" value="InterPro"/>
</dbReference>
<proteinExistence type="inferred from homology"/>
<evidence type="ECO:0000256" key="6">
    <source>
        <dbReference type="SAM" id="Phobius"/>
    </source>
</evidence>
<keyword evidence="6" id="KW-1133">Transmembrane helix</keyword>
<dbReference type="GO" id="GO:0005524">
    <property type="term" value="F:ATP binding"/>
    <property type="evidence" value="ECO:0007669"/>
    <property type="project" value="UniProtKB-KW"/>
</dbReference>
<keyword evidence="8" id="KW-1185">Reference proteome</keyword>
<dbReference type="GO" id="GO:0005739">
    <property type="term" value="C:mitochondrion"/>
    <property type="evidence" value="ECO:0007669"/>
    <property type="project" value="TreeGrafter"/>
</dbReference>
<dbReference type="Pfam" id="PF03969">
    <property type="entry name" value="AFG1_ATPase"/>
    <property type="match status" value="2"/>
</dbReference>
<evidence type="ECO:0000256" key="4">
    <source>
        <dbReference type="SAM" id="Coils"/>
    </source>
</evidence>
<feature type="region of interest" description="Disordered" evidence="5">
    <location>
        <begin position="183"/>
        <end position="203"/>
    </location>
</feature>
<dbReference type="NCBIfam" id="NF040713">
    <property type="entry name" value="ZapE"/>
    <property type="match status" value="1"/>
</dbReference>
<dbReference type="EnsemblPlants" id="ORUFI03G43010.2">
    <property type="protein sequence ID" value="ORUFI03G43010.2"/>
    <property type="gene ID" value="ORUFI03G43010"/>
</dbReference>
<evidence type="ECO:0008006" key="9">
    <source>
        <dbReference type="Google" id="ProtNLM"/>
    </source>
</evidence>
<keyword evidence="6" id="KW-0812">Transmembrane</keyword>
<dbReference type="eggNOG" id="KOG2383">
    <property type="taxonomic scope" value="Eukaryota"/>
</dbReference>
<keyword evidence="6" id="KW-0472">Membrane</keyword>
<reference evidence="8" key="1">
    <citation type="submission" date="2013-06" db="EMBL/GenBank/DDBJ databases">
        <authorList>
            <person name="Zhao Q."/>
        </authorList>
    </citation>
    <scope>NUCLEOTIDE SEQUENCE</scope>
    <source>
        <strain evidence="8">cv. W1943</strain>
    </source>
</reference>
<dbReference type="PANTHER" id="PTHR12169">
    <property type="entry name" value="ATPASE N2B"/>
    <property type="match status" value="1"/>
</dbReference>
<keyword evidence="4" id="KW-0175">Coiled coil</keyword>
<protein>
    <recommendedName>
        <fullName evidence="9">AAA+ ATPase domain-containing protein</fullName>
    </recommendedName>
</protein>
<reference evidence="7" key="2">
    <citation type="submission" date="2015-06" db="UniProtKB">
        <authorList>
            <consortium name="EnsemblPlants"/>
        </authorList>
    </citation>
    <scope>IDENTIFICATION</scope>
</reference>
<dbReference type="PANTHER" id="PTHR12169:SF6">
    <property type="entry name" value="AFG1-LIKE ATPASE"/>
    <property type="match status" value="1"/>
</dbReference>
<dbReference type="InterPro" id="IPR027417">
    <property type="entry name" value="P-loop_NTPase"/>
</dbReference>
<dbReference type="SUPFAM" id="SSF52540">
    <property type="entry name" value="P-loop containing nucleoside triphosphate hydrolases"/>
    <property type="match status" value="1"/>
</dbReference>
<evidence type="ECO:0000313" key="7">
    <source>
        <dbReference type="EnsemblPlants" id="ORUFI03G43010.2"/>
    </source>
</evidence>
<comment type="similarity">
    <text evidence="1">Belongs to the AFG1 ATPase family.</text>
</comment>
<evidence type="ECO:0000256" key="3">
    <source>
        <dbReference type="ARBA" id="ARBA00022840"/>
    </source>
</evidence>
<dbReference type="Gramene" id="ORUFI03G43010.2">
    <property type="protein sequence ID" value="ORUFI03G43010.2"/>
    <property type="gene ID" value="ORUFI03G43010"/>
</dbReference>
<keyword evidence="3" id="KW-0067">ATP-binding</keyword>
<sequence length="724" mass="82426">MSRSQLMHMYKLGDLTPAPSMTIPMAHSSRPTLGFPLGTALLIFVIFSLSGIFSCCYHWDKLRAFLWSRHPDVILQEGQHTVISIASPSKTTSDHKNEKAEKECGLPVIMPGDRIPKFFARPCPHEKCLPAAEEEEAELRPPIPRHPPMIPRLHRAIARRSLLTSTALLPAVARHRDAPLPSAPGLPRLLHHAPGASDQARKSGPLTLYRDLVSQGKLQHDIYQENVATQLDNLLRRLEQYEMEMEDYHARLSMWENTREKQRRRLLVQEAEDKQRDGVWIDEKRGFLDKLVSRKRRGNIEPGVGKWVSYLNREKKLDTLVGQKPVAPIAPKGIYLYGNVGSGKTMLMDMFYGATEGLIKHRRRFHFHEAMLEIHDHMHDVWKRRDEDKSIESSAFSWISSLPFDGKIKEWLIGEEKYKQNTQQKHILLAVADKFLVDRQANKSGASILCFDEIQDGMQREIFLDLLSKLDENCNKILVGTETDYRRLIPTDGLTQIHYFWPLTSDIRSMYEAMWHDITRQTGGNIISVTIPVMFGRYLEIPKSCNGVARFDFEYLCGRPVGAADYIAIARNYHTIFISDIPAMSMKIRDKARRFITLIDELYNHHCRLVCLAASSIDDLFQGTDEGPLFDLESFQFEGEAEGAKLRRDVLAEGNVGAAPSPTGLVAILSGQEEMFAFRRAISRLIEMQTSLYLERVERVHSSLQQQSSVLTKSSTVSQSAPSV</sequence>
<dbReference type="Proteomes" id="UP000008022">
    <property type="component" value="Unassembled WGS sequence"/>
</dbReference>
<dbReference type="Gene3D" id="3.40.50.300">
    <property type="entry name" value="P-loop containing nucleotide triphosphate hydrolases"/>
    <property type="match status" value="1"/>
</dbReference>
<name>A0A0E0P404_ORYRU</name>
<evidence type="ECO:0000256" key="5">
    <source>
        <dbReference type="SAM" id="MobiDB-lite"/>
    </source>
</evidence>
<dbReference type="InterPro" id="IPR005654">
    <property type="entry name" value="ATPase_AFG1-like"/>
</dbReference>
<dbReference type="STRING" id="4529.A0A0E0P404"/>